<reference evidence="3 4" key="1">
    <citation type="submission" date="2019-11" db="EMBL/GenBank/DDBJ databases">
        <authorList>
            <person name="He Y."/>
        </authorList>
    </citation>
    <scope>NUCLEOTIDE SEQUENCE [LARGE SCALE GENOMIC DNA]</scope>
    <source>
        <strain evidence="3 4">SCSIO 58843</strain>
    </source>
</reference>
<keyword evidence="4" id="KW-1185">Reference proteome</keyword>
<dbReference type="Gene3D" id="3.20.20.190">
    <property type="entry name" value="Phosphatidylinositol (PI) phosphodiesterase"/>
    <property type="match status" value="1"/>
</dbReference>
<dbReference type="GO" id="GO:0008081">
    <property type="term" value="F:phosphoric diester hydrolase activity"/>
    <property type="evidence" value="ECO:0007669"/>
    <property type="project" value="InterPro"/>
</dbReference>
<proteinExistence type="predicted"/>
<feature type="region of interest" description="Disordered" evidence="1">
    <location>
        <begin position="1"/>
        <end position="48"/>
    </location>
</feature>
<gene>
    <name evidence="3" type="ORF">GH723_05200</name>
</gene>
<evidence type="ECO:0000256" key="1">
    <source>
        <dbReference type="SAM" id="MobiDB-lite"/>
    </source>
</evidence>
<feature type="domain" description="GP-PDE" evidence="2">
    <location>
        <begin position="53"/>
        <end position="276"/>
    </location>
</feature>
<dbReference type="InterPro" id="IPR017946">
    <property type="entry name" value="PLC-like_Pdiesterase_TIM-brl"/>
</dbReference>
<dbReference type="PROSITE" id="PS51704">
    <property type="entry name" value="GP_PDE"/>
    <property type="match status" value="1"/>
</dbReference>
<evidence type="ECO:0000313" key="4">
    <source>
        <dbReference type="Proteomes" id="UP000334019"/>
    </source>
</evidence>
<dbReference type="GO" id="GO:0006629">
    <property type="term" value="P:lipid metabolic process"/>
    <property type="evidence" value="ECO:0007669"/>
    <property type="project" value="InterPro"/>
</dbReference>
<dbReference type="Pfam" id="PF03009">
    <property type="entry name" value="GDPD"/>
    <property type="match status" value="1"/>
</dbReference>
<dbReference type="EMBL" id="CP045851">
    <property type="protein sequence ID" value="QGG94551.1"/>
    <property type="molecule type" value="Genomic_DNA"/>
</dbReference>
<dbReference type="PANTHER" id="PTHR46211:SF1">
    <property type="entry name" value="GLYCEROPHOSPHODIESTER PHOSPHODIESTERASE, CYTOPLASMIC"/>
    <property type="match status" value="1"/>
</dbReference>
<evidence type="ECO:0000313" key="3">
    <source>
        <dbReference type="EMBL" id="QGG94551.1"/>
    </source>
</evidence>
<protein>
    <submittedName>
        <fullName evidence="3">Glycerophosphodiester phosphodiesterase</fullName>
    </submittedName>
</protein>
<dbReference type="PANTHER" id="PTHR46211">
    <property type="entry name" value="GLYCEROPHOSPHORYL DIESTER PHOSPHODIESTERASE"/>
    <property type="match status" value="1"/>
</dbReference>
<organism evidence="3 4">
    <name type="scientific">Actinomarinicola tropica</name>
    <dbReference type="NCBI Taxonomy" id="2789776"/>
    <lineage>
        <taxon>Bacteria</taxon>
        <taxon>Bacillati</taxon>
        <taxon>Actinomycetota</taxon>
        <taxon>Acidimicrobiia</taxon>
        <taxon>Acidimicrobiales</taxon>
        <taxon>Iamiaceae</taxon>
        <taxon>Actinomarinicola</taxon>
    </lineage>
</organism>
<dbReference type="KEGG" id="atq:GH723_05200"/>
<sequence>MRATTPPRDRDLVHMRGPLAGSTRSRDPATVPVGSWPNKGQGEEMSERGADVTKVIAHRGASVAHPENTLAAFRGAVEMGADGVELDVRRTADGGGAVIHDPHLPDGRLVVELTADDLPAEVPQLAAALEACGPLEVNVEIKNWRTDPDHDESCALAPLVVDAIRLAGVVERTIVSSFDLATIDRVHELELAVRTAWLVVDHPEPARLVERAASRGHAGLHPVARMVDADLVAAAHARGMFLNVWTVDDPDEIRRLADLGVDGIVTNVPDLARRALGSSAT</sequence>
<dbReference type="CDD" id="cd08556">
    <property type="entry name" value="GDPD"/>
    <property type="match status" value="1"/>
</dbReference>
<dbReference type="Proteomes" id="UP000334019">
    <property type="component" value="Chromosome"/>
</dbReference>
<dbReference type="SUPFAM" id="SSF51695">
    <property type="entry name" value="PLC-like phosphodiesterases"/>
    <property type="match status" value="1"/>
</dbReference>
<dbReference type="AlphaFoldDB" id="A0A5Q2RJ01"/>
<evidence type="ECO:0000259" key="2">
    <source>
        <dbReference type="PROSITE" id="PS51704"/>
    </source>
</evidence>
<accession>A0A5Q2RJ01</accession>
<dbReference type="InterPro" id="IPR030395">
    <property type="entry name" value="GP_PDE_dom"/>
</dbReference>
<name>A0A5Q2RJ01_9ACTN</name>